<dbReference type="NCBIfam" id="NF041497">
    <property type="entry name" value="MobV"/>
    <property type="match status" value="1"/>
</dbReference>
<feature type="region of interest" description="Disordered" evidence="1">
    <location>
        <begin position="311"/>
        <end position="336"/>
    </location>
</feature>
<sequence>MSKLVCNFDKYKGSQLYGMDIHIQRKTDNHSNKDIDLSRKHLNYELVAEHQNEHYYTRAKNRIEQGYTGKRKIRKDGVWTGNVIISSDQEFFKKLTPEQEREFFKTAYDFYCEKYGKENVISAMVHKDETTPHLHLLIVPLTKDGRLCAKELFDREALRSFHDIIAKRLQQRGFNIERGERNAKVKRMETDEYKRLKKDNQVTVKINPNDTVATVLEKKLIGADVKETPEQIANRLTQKYVKPLTDELTDLKTEKALAEKRNDAIKHAKAFSQSRENEFIALYHSLKEFGEKHVSTALEKIQNLVSKLNTEKQKEREQRALEREKELKEKQRNNQFAQYREPDSLCSVLDFGRAPYQFEDNGKPSYYIAVKAQNGQPKVLWGTEYQEQIQALNIREGDIVRLNGSKIERAEEINHKASKGVKI</sequence>
<dbReference type="Gene3D" id="3.30.930.30">
    <property type="match status" value="1"/>
</dbReference>
<dbReference type="InterPro" id="IPR001668">
    <property type="entry name" value="Mob_Pre"/>
</dbReference>
<accession>A0ABN4Y9U7</accession>
<dbReference type="EMBL" id="CP020452">
    <property type="protein sequence ID" value="ARC51416.1"/>
    <property type="molecule type" value="Genomic_DNA"/>
</dbReference>
<organism evidence="2 3">
    <name type="scientific">Neisseria mucosa</name>
    <dbReference type="NCBI Taxonomy" id="488"/>
    <lineage>
        <taxon>Bacteria</taxon>
        <taxon>Pseudomonadati</taxon>
        <taxon>Pseudomonadota</taxon>
        <taxon>Betaproteobacteria</taxon>
        <taxon>Neisseriales</taxon>
        <taxon>Neisseriaceae</taxon>
        <taxon>Neisseria</taxon>
    </lineage>
</organism>
<dbReference type="RefSeq" id="WP_051975768.1">
    <property type="nucleotide sequence ID" value="NZ_CP020452.2"/>
</dbReference>
<evidence type="ECO:0000313" key="3">
    <source>
        <dbReference type="Proteomes" id="UP000191272"/>
    </source>
</evidence>
<gene>
    <name evidence="2" type="ORF">A6J88_09520</name>
</gene>
<evidence type="ECO:0000313" key="2">
    <source>
        <dbReference type="EMBL" id="ARC51416.1"/>
    </source>
</evidence>
<reference evidence="3" key="1">
    <citation type="submission" date="2017-03" db="EMBL/GenBank/DDBJ databases">
        <title>FDA dAtabase for Regulatory Grade micrObial Sequences (FDA-ARGOS): Supporting development and validation of Infectious Disease Dx tests.</title>
        <authorList>
            <person name="Campos J."/>
            <person name="Goldberg B."/>
            <person name="Tallon L."/>
            <person name="Sadzewicz L."/>
            <person name="Sengamalay N."/>
            <person name="Ott S."/>
            <person name="Godinez A."/>
            <person name="Nagaraj S."/>
            <person name="Vyas G."/>
            <person name="Aluvathingal J."/>
            <person name="Nadendla S."/>
            <person name="Geyer C."/>
            <person name="Nandy P."/>
            <person name="Hobson J."/>
            <person name="Sichtig H."/>
        </authorList>
    </citation>
    <scope>NUCLEOTIDE SEQUENCE [LARGE SCALE GENOMIC DNA]</scope>
    <source>
        <strain evidence="3">FDAARGOS_260</strain>
    </source>
</reference>
<keyword evidence="3" id="KW-1185">Reference proteome</keyword>
<name>A0ABN4Y9U7_NEIMU</name>
<evidence type="ECO:0000256" key="1">
    <source>
        <dbReference type="SAM" id="MobiDB-lite"/>
    </source>
</evidence>
<dbReference type="Pfam" id="PF01076">
    <property type="entry name" value="Mob_Pre"/>
    <property type="match status" value="1"/>
</dbReference>
<proteinExistence type="predicted"/>
<dbReference type="Proteomes" id="UP000191272">
    <property type="component" value="Chromosome"/>
</dbReference>
<feature type="compositionally biased region" description="Basic and acidic residues" evidence="1">
    <location>
        <begin position="311"/>
        <end position="332"/>
    </location>
</feature>
<dbReference type="CDD" id="cd17242">
    <property type="entry name" value="MobM_relaxase"/>
    <property type="match status" value="1"/>
</dbReference>
<protein>
    <submittedName>
        <fullName evidence="2">Plasmid recombination protein</fullName>
    </submittedName>
</protein>